<comment type="caution">
    <text evidence="1">The sequence shown here is derived from an EMBL/GenBank/DDBJ whole genome shotgun (WGS) entry which is preliminary data.</text>
</comment>
<dbReference type="Proteomes" id="UP000003165">
    <property type="component" value="Unassembled WGS sequence"/>
</dbReference>
<organism evidence="1 2">
    <name type="scientific">Pseudogulbenkiania ferrooxidans 2002</name>
    <dbReference type="NCBI Taxonomy" id="279714"/>
    <lineage>
        <taxon>Bacteria</taxon>
        <taxon>Pseudomonadati</taxon>
        <taxon>Pseudomonadota</taxon>
        <taxon>Betaproteobacteria</taxon>
        <taxon>Neisseriales</taxon>
        <taxon>Chromobacteriaceae</taxon>
        <taxon>Pseudogulbenkiania</taxon>
    </lineage>
</organism>
<name>B9YYR8_9NEIS</name>
<evidence type="ECO:0000313" key="1">
    <source>
        <dbReference type="EMBL" id="EEG10271.1"/>
    </source>
</evidence>
<keyword evidence="2" id="KW-1185">Reference proteome</keyword>
<protein>
    <submittedName>
        <fullName evidence="1">Uncharacterized protein</fullName>
    </submittedName>
</protein>
<dbReference type="RefSeq" id="WP_008952273.1">
    <property type="nucleotide sequence ID" value="NZ_ACIS01000001.1"/>
</dbReference>
<dbReference type="AlphaFoldDB" id="B9YYR8"/>
<gene>
    <name evidence="1" type="ORF">FuraDRAFT_0253</name>
</gene>
<accession>B9YYR8</accession>
<proteinExistence type="predicted"/>
<reference evidence="1 2" key="1">
    <citation type="submission" date="2009-02" db="EMBL/GenBank/DDBJ databases">
        <title>Sequencing of the draft genome and assembly of Lutiella nitroferrum 2002.</title>
        <authorList>
            <consortium name="US DOE Joint Genome Institute (JGI-PGF)"/>
            <person name="Lucas S."/>
            <person name="Copeland A."/>
            <person name="Lapidus A."/>
            <person name="Glavina del Rio T."/>
            <person name="Tice H."/>
            <person name="Bruce D."/>
            <person name="Goodwin L."/>
            <person name="Pitluck S."/>
            <person name="Larimer F."/>
            <person name="Land M.L."/>
            <person name="Hauser L."/>
            <person name="Coates J.D."/>
        </authorList>
    </citation>
    <scope>NUCLEOTIDE SEQUENCE [LARGE SCALE GENOMIC DNA]</scope>
    <source>
        <strain evidence="1 2">2002</strain>
    </source>
</reference>
<dbReference type="EMBL" id="ACIS01000001">
    <property type="protein sequence ID" value="EEG10271.1"/>
    <property type="molecule type" value="Genomic_DNA"/>
</dbReference>
<sequence>MDKRPITTLQLETLQRLTEEFTSTVRRIDLHRWDYVNAENLANMLRALDHTITVAPPHSPLQDLNPRLFCNEITPQLIGDITSVGFTPIKNGDYWQINPPGTAGEFAMSFKLLERP</sequence>
<evidence type="ECO:0000313" key="2">
    <source>
        <dbReference type="Proteomes" id="UP000003165"/>
    </source>
</evidence>